<evidence type="ECO:0000313" key="5">
    <source>
        <dbReference type="Proteomes" id="UP001140094"/>
    </source>
</evidence>
<dbReference type="Pfam" id="PF00505">
    <property type="entry name" value="HMG_box"/>
    <property type="match status" value="1"/>
</dbReference>
<dbReference type="Proteomes" id="UP001140094">
    <property type="component" value="Unassembled WGS sequence"/>
</dbReference>
<dbReference type="CDD" id="cd01389">
    <property type="entry name" value="HMG-box_ROX1-like"/>
    <property type="match status" value="1"/>
</dbReference>
<feature type="compositionally biased region" description="Low complexity" evidence="2">
    <location>
        <begin position="209"/>
        <end position="218"/>
    </location>
</feature>
<dbReference type="EMBL" id="JANBUO010000948">
    <property type="protein sequence ID" value="KAJ2800640.1"/>
    <property type="molecule type" value="Genomic_DNA"/>
</dbReference>
<protein>
    <submittedName>
        <fullName evidence="4">Transcription factor SOX-17</fullName>
    </submittedName>
</protein>
<keyword evidence="1" id="KW-0539">Nucleus</keyword>
<dbReference type="GO" id="GO:0003677">
    <property type="term" value="F:DNA binding"/>
    <property type="evidence" value="ECO:0007669"/>
    <property type="project" value="UniProtKB-UniRule"/>
</dbReference>
<dbReference type="Gene3D" id="1.10.30.10">
    <property type="entry name" value="High mobility group box domain"/>
    <property type="match status" value="1"/>
</dbReference>
<gene>
    <name evidence="4" type="primary">SOX17</name>
    <name evidence="4" type="ORF">H4R20_003983</name>
</gene>
<feature type="compositionally biased region" description="Polar residues" evidence="2">
    <location>
        <begin position="172"/>
        <end position="184"/>
    </location>
</feature>
<dbReference type="OrthoDB" id="6247875at2759"/>
<dbReference type="InterPro" id="IPR009071">
    <property type="entry name" value="HMG_box_dom"/>
</dbReference>
<proteinExistence type="predicted"/>
<dbReference type="SMART" id="SM00398">
    <property type="entry name" value="HMG"/>
    <property type="match status" value="1"/>
</dbReference>
<feature type="DNA-binding region" description="HMG box" evidence="1">
    <location>
        <begin position="240"/>
        <end position="308"/>
    </location>
</feature>
<accession>A0A9W8HU74</accession>
<comment type="caution">
    <text evidence="4">The sequence shown here is derived from an EMBL/GenBank/DDBJ whole genome shotgun (WGS) entry which is preliminary data.</text>
</comment>
<feature type="region of interest" description="Disordered" evidence="2">
    <location>
        <begin position="131"/>
        <end position="240"/>
    </location>
</feature>
<feature type="compositionally biased region" description="Acidic residues" evidence="2">
    <location>
        <begin position="221"/>
        <end position="232"/>
    </location>
</feature>
<organism evidence="4 5">
    <name type="scientific">Coemansia guatemalensis</name>
    <dbReference type="NCBI Taxonomy" id="2761395"/>
    <lineage>
        <taxon>Eukaryota</taxon>
        <taxon>Fungi</taxon>
        <taxon>Fungi incertae sedis</taxon>
        <taxon>Zoopagomycota</taxon>
        <taxon>Kickxellomycotina</taxon>
        <taxon>Kickxellomycetes</taxon>
        <taxon>Kickxellales</taxon>
        <taxon>Kickxellaceae</taxon>
        <taxon>Coemansia</taxon>
    </lineage>
</organism>
<dbReference type="PROSITE" id="PS50118">
    <property type="entry name" value="HMG_BOX_2"/>
    <property type="match status" value="1"/>
</dbReference>
<dbReference type="GO" id="GO:0005634">
    <property type="term" value="C:nucleus"/>
    <property type="evidence" value="ECO:0007669"/>
    <property type="project" value="UniProtKB-UniRule"/>
</dbReference>
<keyword evidence="1" id="KW-0238">DNA-binding</keyword>
<evidence type="ECO:0000313" key="4">
    <source>
        <dbReference type="EMBL" id="KAJ2800640.1"/>
    </source>
</evidence>
<dbReference type="InterPro" id="IPR036910">
    <property type="entry name" value="HMG_box_dom_sf"/>
</dbReference>
<evidence type="ECO:0000259" key="3">
    <source>
        <dbReference type="PROSITE" id="PS50118"/>
    </source>
</evidence>
<dbReference type="SUPFAM" id="SSF47095">
    <property type="entry name" value="HMG-box"/>
    <property type="match status" value="1"/>
</dbReference>
<evidence type="ECO:0000256" key="2">
    <source>
        <dbReference type="SAM" id="MobiDB-lite"/>
    </source>
</evidence>
<sequence>MATSTRPLPMAMISHESRCYIEIREGFTPIIVPTSSKLIVEAFVRQYLGPYIRYCARQTTMQSPPISPLMSNLGMAAPISPPPSLSDFSPLGSPALIPNHNVVASSPSLVSSELSYPSLVLGSPDQTLIGSPMMSHFGDTDISSNGTPGYGNLGLSSPPYTPETTEADVPQVDSTEASSVAQPSHTHDVRPKLETEESPSANPHKRSSSAESADSKQSGNDADDEFLSDDANNESGTAELRKPPNAFILYRKAINKKLREQQPNISVEAASTIIGKYWREETAEVKKEYKDKANAEREKYFIKKKQHQALLKRKRLEREEYVAPTQVRPAARIQRLGSPECHPIKQELICSESRELSSFAPEALAQNSQQSFASASYDYLPQANEHPAKFARSLTLGCERLLPTTLPLSNSGYIGSEAITQSMASPNVCGPDMAAINQHVSSSLEQLQTAFSQPMQSPPMTSMALDMASATSAALQSPTDLNIPEASTSEWNTRLTTEPADFTSIISSLFHKNN</sequence>
<feature type="compositionally biased region" description="Basic and acidic residues" evidence="2">
    <location>
        <begin position="185"/>
        <end position="195"/>
    </location>
</feature>
<feature type="domain" description="HMG box" evidence="3">
    <location>
        <begin position="240"/>
        <end position="308"/>
    </location>
</feature>
<dbReference type="AlphaFoldDB" id="A0A9W8HU74"/>
<name>A0A9W8HU74_9FUNG</name>
<keyword evidence="5" id="KW-1185">Reference proteome</keyword>
<evidence type="ECO:0000256" key="1">
    <source>
        <dbReference type="PROSITE-ProRule" id="PRU00267"/>
    </source>
</evidence>
<reference evidence="4" key="1">
    <citation type="submission" date="2022-07" db="EMBL/GenBank/DDBJ databases">
        <title>Phylogenomic reconstructions and comparative analyses of Kickxellomycotina fungi.</title>
        <authorList>
            <person name="Reynolds N.K."/>
            <person name="Stajich J.E."/>
            <person name="Barry K."/>
            <person name="Grigoriev I.V."/>
            <person name="Crous P."/>
            <person name="Smith M.E."/>
        </authorList>
    </citation>
    <scope>NUCLEOTIDE SEQUENCE</scope>
    <source>
        <strain evidence="4">NRRL 1565</strain>
    </source>
</reference>